<dbReference type="SUPFAM" id="SSF49899">
    <property type="entry name" value="Concanavalin A-like lectins/glucanases"/>
    <property type="match status" value="1"/>
</dbReference>
<reference evidence="3 4" key="1">
    <citation type="submission" date="2018-05" db="EMBL/GenBank/DDBJ databases">
        <title>Genome sequencing and assembly of the regulated plant pathogen Lachnellula willkommii and related sister species for the development of diagnostic species identification markers.</title>
        <authorList>
            <person name="Giroux E."/>
            <person name="Bilodeau G."/>
        </authorList>
    </citation>
    <scope>NUCLEOTIDE SEQUENCE [LARGE SCALE GENOMIC DNA]</scope>
    <source>
        <strain evidence="3 4">CBS 197.66</strain>
    </source>
</reference>
<dbReference type="Proteomes" id="UP000462212">
    <property type="component" value="Unassembled WGS sequence"/>
</dbReference>
<gene>
    <name evidence="3" type="primary">glcA_1</name>
    <name evidence="3" type="ORF">LSUB1_G001319</name>
</gene>
<dbReference type="OrthoDB" id="192832at2759"/>
<evidence type="ECO:0000259" key="2">
    <source>
        <dbReference type="PROSITE" id="PS51762"/>
    </source>
</evidence>
<dbReference type="Pfam" id="PF26113">
    <property type="entry name" value="GH16_XgeA"/>
    <property type="match status" value="1"/>
</dbReference>
<dbReference type="PANTHER" id="PTHR10963">
    <property type="entry name" value="GLYCOSYL HYDROLASE-RELATED"/>
    <property type="match status" value="1"/>
</dbReference>
<dbReference type="GO" id="GO:0004553">
    <property type="term" value="F:hydrolase activity, hydrolyzing O-glycosyl compounds"/>
    <property type="evidence" value="ECO:0007669"/>
    <property type="project" value="InterPro"/>
</dbReference>
<feature type="domain" description="GH16" evidence="2">
    <location>
        <begin position="16"/>
        <end position="274"/>
    </location>
</feature>
<sequence length="274" mass="29351">MSIFKTYTLLCLLARIIYATAPESISGFNVIWSDDFSGSALDTSKWTRWTGISSNNEKETYTTSPTTCQLSGSGTFLITPQLNNGQWTSCRIESNPSFAATPGSQIIVQARLKLGTPGAALQGIWPAFWSLGQAMREGTPWPACGEIDTMENINGGPLGYGTIHCGSACNDPTGLSSAIAFDYGAYHTWAHAIDLRSDDWTQQSITWYMDGQAYHIVHGSDVGDATAWAALAQKPYYMTLNIAVGGSWPGSPAANTASGVDAGMEVLYVAVYQG</sequence>
<evidence type="ECO:0000313" key="4">
    <source>
        <dbReference type="Proteomes" id="UP000462212"/>
    </source>
</evidence>
<dbReference type="InterPro" id="IPR000757">
    <property type="entry name" value="Beta-glucanase-like"/>
</dbReference>
<dbReference type="AlphaFoldDB" id="A0A8H8RWB5"/>
<feature type="signal peptide" evidence="1">
    <location>
        <begin position="1"/>
        <end position="19"/>
    </location>
</feature>
<dbReference type="InterPro" id="IPR050546">
    <property type="entry name" value="Glycosyl_Hydrlase_16"/>
</dbReference>
<keyword evidence="4" id="KW-1185">Reference proteome</keyword>
<keyword evidence="1" id="KW-0732">Signal</keyword>
<dbReference type="EMBL" id="QGMJ01000073">
    <property type="protein sequence ID" value="TVY43146.1"/>
    <property type="molecule type" value="Genomic_DNA"/>
</dbReference>
<evidence type="ECO:0000313" key="3">
    <source>
        <dbReference type="EMBL" id="TVY43146.1"/>
    </source>
</evidence>
<dbReference type="PROSITE" id="PS51762">
    <property type="entry name" value="GH16_2"/>
    <property type="match status" value="1"/>
</dbReference>
<dbReference type="Gene3D" id="2.60.120.200">
    <property type="match status" value="1"/>
</dbReference>
<evidence type="ECO:0000256" key="1">
    <source>
        <dbReference type="SAM" id="SignalP"/>
    </source>
</evidence>
<protein>
    <submittedName>
        <fullName evidence="3">Glucan endo-1,3-beta-glucosidase</fullName>
    </submittedName>
</protein>
<dbReference type="GO" id="GO:0005975">
    <property type="term" value="P:carbohydrate metabolic process"/>
    <property type="evidence" value="ECO:0007669"/>
    <property type="project" value="InterPro"/>
</dbReference>
<name>A0A8H8RWB5_9HELO</name>
<accession>A0A8H8RWB5</accession>
<proteinExistence type="predicted"/>
<organism evidence="3 4">
    <name type="scientific">Lachnellula subtilissima</name>
    <dbReference type="NCBI Taxonomy" id="602034"/>
    <lineage>
        <taxon>Eukaryota</taxon>
        <taxon>Fungi</taxon>
        <taxon>Dikarya</taxon>
        <taxon>Ascomycota</taxon>
        <taxon>Pezizomycotina</taxon>
        <taxon>Leotiomycetes</taxon>
        <taxon>Helotiales</taxon>
        <taxon>Lachnaceae</taxon>
        <taxon>Lachnellula</taxon>
    </lineage>
</organism>
<feature type="chain" id="PRO_5034525568" evidence="1">
    <location>
        <begin position="20"/>
        <end position="274"/>
    </location>
</feature>
<dbReference type="PANTHER" id="PTHR10963:SF60">
    <property type="entry name" value="GRAM-NEGATIVE BACTERIA-BINDING PROTEIN 1-RELATED"/>
    <property type="match status" value="1"/>
</dbReference>
<dbReference type="InterPro" id="IPR013320">
    <property type="entry name" value="ConA-like_dom_sf"/>
</dbReference>
<comment type="caution">
    <text evidence="3">The sequence shown here is derived from an EMBL/GenBank/DDBJ whole genome shotgun (WGS) entry which is preliminary data.</text>
</comment>